<dbReference type="Proteomes" id="UP001320972">
    <property type="component" value="Unassembled WGS sequence"/>
</dbReference>
<evidence type="ECO:0000313" key="1">
    <source>
        <dbReference type="EMBL" id="MCU4741841.1"/>
    </source>
</evidence>
<evidence type="ECO:0000313" key="2">
    <source>
        <dbReference type="EMBL" id="MCU4975216.1"/>
    </source>
</evidence>
<keyword evidence="3" id="KW-1185">Reference proteome</keyword>
<dbReference type="EMBL" id="JAOPKA010000005">
    <property type="protein sequence ID" value="MCU4741841.1"/>
    <property type="molecule type" value="Genomic_DNA"/>
</dbReference>
<dbReference type="AlphaFoldDB" id="A0AAP2YYP2"/>
<evidence type="ECO:0000313" key="3">
    <source>
        <dbReference type="Proteomes" id="UP001320972"/>
    </source>
</evidence>
<dbReference type="RefSeq" id="WP_338003671.1">
    <property type="nucleotide sequence ID" value="NZ_JAOPKA010000005.1"/>
</dbReference>
<sequence length="50" mass="5506">MHPYGGVTKVEGVCENCKEELVMLVRTDGELLPTGSDECRDCETTTFQLA</sequence>
<protein>
    <submittedName>
        <fullName evidence="1">Uncharacterized protein</fullName>
    </submittedName>
</protein>
<gene>
    <name evidence="2" type="ORF">OB955_21170</name>
    <name evidence="1" type="ORF">OB960_10580</name>
</gene>
<proteinExistence type="predicted"/>
<organism evidence="1 4">
    <name type="scientific">Natronoglomus mannanivorans</name>
    <dbReference type="NCBI Taxonomy" id="2979990"/>
    <lineage>
        <taxon>Archaea</taxon>
        <taxon>Methanobacteriati</taxon>
        <taxon>Methanobacteriota</taxon>
        <taxon>Stenosarchaea group</taxon>
        <taxon>Halobacteria</taxon>
        <taxon>Halobacteriales</taxon>
        <taxon>Natrialbaceae</taxon>
        <taxon>Natronoglomus</taxon>
    </lineage>
</organism>
<evidence type="ECO:0000313" key="4">
    <source>
        <dbReference type="Proteomes" id="UP001321018"/>
    </source>
</evidence>
<reference evidence="1 3" key="1">
    <citation type="submission" date="2022-09" db="EMBL/GenBank/DDBJ databases">
        <title>Enrichment on poylsaccharides allowed isolation of novel metabolic and taxonomic groups of Haloarchaea.</title>
        <authorList>
            <person name="Sorokin D.Y."/>
            <person name="Elcheninov A.G."/>
            <person name="Khizhniak T.V."/>
            <person name="Kolganova T.V."/>
            <person name="Kublanov I.V."/>
        </authorList>
    </citation>
    <scope>NUCLEOTIDE SEQUENCE</scope>
    <source>
        <strain evidence="2 3">AArc-m2/3/4</strain>
        <strain evidence="1">AArc-xg1-1</strain>
    </source>
</reference>
<name>A0AAP2YYP2_9EURY</name>
<comment type="caution">
    <text evidence="1">The sequence shown here is derived from an EMBL/GenBank/DDBJ whole genome shotgun (WGS) entry which is preliminary data.</text>
</comment>
<accession>A0AAP2YYP2</accession>
<dbReference type="EMBL" id="JAOPKB010000016">
    <property type="protein sequence ID" value="MCU4975216.1"/>
    <property type="molecule type" value="Genomic_DNA"/>
</dbReference>
<dbReference type="Proteomes" id="UP001321018">
    <property type="component" value="Unassembled WGS sequence"/>
</dbReference>